<proteinExistence type="predicted"/>
<dbReference type="Proteomes" id="UP000078343">
    <property type="component" value="Unassembled WGS sequence"/>
</dbReference>
<comment type="caution">
    <text evidence="1">The sequence shown here is derived from an EMBL/GenBank/DDBJ whole genome shotgun (WGS) entry which is preliminary data.</text>
</comment>
<reference evidence="1 2" key="1">
    <citation type="submission" date="2016-04" db="EMBL/GenBank/DDBJ databases">
        <title>Draft genome of Fonsecaea erecta CBS 125763.</title>
        <authorList>
            <person name="Weiss V.A."/>
            <person name="Vicente V.A."/>
            <person name="Raittz R.T."/>
            <person name="Moreno L.F."/>
            <person name="De Souza E.M."/>
            <person name="Pedrosa F.O."/>
            <person name="Steffens M.B."/>
            <person name="Faoro H."/>
            <person name="Tadra-Sfeir M.Z."/>
            <person name="Najafzadeh M.J."/>
            <person name="Felipe M.S."/>
            <person name="Teixeira M."/>
            <person name="Sun J."/>
            <person name="Xi L."/>
            <person name="Gomes R."/>
            <person name="De Azevedo C.M."/>
            <person name="Salgado C.G."/>
            <person name="Da Silva M.B."/>
            <person name="Nascimento M.F."/>
            <person name="Queiroz-Telles F."/>
            <person name="Attili D.S."/>
            <person name="Gorbushina A."/>
        </authorList>
    </citation>
    <scope>NUCLEOTIDE SEQUENCE [LARGE SCALE GENOMIC DNA]</scope>
    <source>
        <strain evidence="1 2">CBS 125763</strain>
    </source>
</reference>
<protein>
    <submittedName>
        <fullName evidence="1">Uncharacterized protein</fullName>
    </submittedName>
</protein>
<accession>A0A179A2D8</accession>
<dbReference type="EMBL" id="LVYI01000001">
    <property type="protein sequence ID" value="OAP65781.1"/>
    <property type="molecule type" value="Genomic_DNA"/>
</dbReference>
<keyword evidence="2" id="KW-1185">Reference proteome</keyword>
<sequence>MRVGTGGVESGSEYPQRISLGEVVGLSRFFLARSGTVVAMALSSINFV</sequence>
<dbReference type="RefSeq" id="XP_018699148.1">
    <property type="nucleotide sequence ID" value="XM_018833269.1"/>
</dbReference>
<organism evidence="1 2">
    <name type="scientific">Fonsecaea erecta</name>
    <dbReference type="NCBI Taxonomy" id="1367422"/>
    <lineage>
        <taxon>Eukaryota</taxon>
        <taxon>Fungi</taxon>
        <taxon>Dikarya</taxon>
        <taxon>Ascomycota</taxon>
        <taxon>Pezizomycotina</taxon>
        <taxon>Eurotiomycetes</taxon>
        <taxon>Chaetothyriomycetidae</taxon>
        <taxon>Chaetothyriales</taxon>
        <taxon>Herpotrichiellaceae</taxon>
        <taxon>Fonsecaea</taxon>
    </lineage>
</organism>
<evidence type="ECO:0000313" key="1">
    <source>
        <dbReference type="EMBL" id="OAP65781.1"/>
    </source>
</evidence>
<gene>
    <name evidence="1" type="ORF">AYL99_01753</name>
</gene>
<dbReference type="GeneID" id="30005923"/>
<name>A0A179A2D8_9EURO</name>
<evidence type="ECO:0000313" key="2">
    <source>
        <dbReference type="Proteomes" id="UP000078343"/>
    </source>
</evidence>
<dbReference type="AlphaFoldDB" id="A0A179A2D8"/>